<reference evidence="1 2" key="1">
    <citation type="submission" date="2018-12" db="EMBL/GenBank/DDBJ databases">
        <title>Genome sequence and assembly of Colletotrichum trifolii.</title>
        <authorList>
            <person name="Gan P."/>
            <person name="Shirasu K."/>
        </authorList>
    </citation>
    <scope>NUCLEOTIDE SEQUENCE [LARGE SCALE GENOMIC DNA]</scope>
    <source>
        <strain evidence="1 2">543-2</strain>
    </source>
</reference>
<sequence>MRLSQLNLDPCKQLRKQTRAGSEISPAAQDQILTSVDSNAFGDALNSTEVDVAILQEPGGQITSPAASVSSSSPASTVSETGCRAPVDLVCILNPESCHFRIVNLFNLFQNQLRQIHDSDALSLPLPPPTTPRSPPVLPGLFAAGFLVREAGMQTTVLF</sequence>
<organism evidence="1 2">
    <name type="scientific">Colletotrichum trifolii</name>
    <dbReference type="NCBI Taxonomy" id="5466"/>
    <lineage>
        <taxon>Eukaryota</taxon>
        <taxon>Fungi</taxon>
        <taxon>Dikarya</taxon>
        <taxon>Ascomycota</taxon>
        <taxon>Pezizomycotina</taxon>
        <taxon>Sordariomycetes</taxon>
        <taxon>Hypocreomycetidae</taxon>
        <taxon>Glomerellales</taxon>
        <taxon>Glomerellaceae</taxon>
        <taxon>Colletotrichum</taxon>
        <taxon>Colletotrichum orbiculare species complex</taxon>
    </lineage>
</organism>
<evidence type="ECO:0000313" key="1">
    <source>
        <dbReference type="EMBL" id="TDZ35543.1"/>
    </source>
</evidence>
<protein>
    <submittedName>
        <fullName evidence="1">Uncharacterized protein</fullName>
    </submittedName>
</protein>
<dbReference type="AlphaFoldDB" id="A0A4R8QMY2"/>
<proteinExistence type="predicted"/>
<evidence type="ECO:0000313" key="2">
    <source>
        <dbReference type="Proteomes" id="UP000295703"/>
    </source>
</evidence>
<gene>
    <name evidence="1" type="ORF">CTRI78_v011477</name>
</gene>
<keyword evidence="2" id="KW-1185">Reference proteome</keyword>
<accession>A0A4R8QMY2</accession>
<name>A0A4R8QMY2_COLTR</name>
<dbReference type="EMBL" id="RYZW01000305">
    <property type="protein sequence ID" value="TDZ35543.1"/>
    <property type="molecule type" value="Genomic_DNA"/>
</dbReference>
<dbReference type="Proteomes" id="UP000295703">
    <property type="component" value="Unassembled WGS sequence"/>
</dbReference>
<comment type="caution">
    <text evidence="1">The sequence shown here is derived from an EMBL/GenBank/DDBJ whole genome shotgun (WGS) entry which is preliminary data.</text>
</comment>